<accession>A0ABR0ATE3</accession>
<dbReference type="EMBL" id="JAOYFB010000038">
    <property type="protein sequence ID" value="KAK4028384.1"/>
    <property type="molecule type" value="Genomic_DNA"/>
</dbReference>
<protein>
    <submittedName>
        <fullName evidence="1">Uncharacterized protein</fullName>
    </submittedName>
</protein>
<dbReference type="Proteomes" id="UP001234178">
    <property type="component" value="Unassembled WGS sequence"/>
</dbReference>
<comment type="caution">
    <text evidence="1">The sequence shown here is derived from an EMBL/GenBank/DDBJ whole genome shotgun (WGS) entry which is preliminary data.</text>
</comment>
<proteinExistence type="predicted"/>
<name>A0ABR0ATE3_9CRUS</name>
<gene>
    <name evidence="1" type="ORF">OUZ56_017664</name>
</gene>
<reference evidence="1 2" key="1">
    <citation type="journal article" date="2023" name="Nucleic Acids Res.">
        <title>The hologenome of Daphnia magna reveals possible DNA methylation and microbiome-mediated evolution of the host genome.</title>
        <authorList>
            <person name="Chaturvedi A."/>
            <person name="Li X."/>
            <person name="Dhandapani V."/>
            <person name="Marshall H."/>
            <person name="Kissane S."/>
            <person name="Cuenca-Cambronero M."/>
            <person name="Asole G."/>
            <person name="Calvet F."/>
            <person name="Ruiz-Romero M."/>
            <person name="Marangio P."/>
            <person name="Guigo R."/>
            <person name="Rago D."/>
            <person name="Mirbahai L."/>
            <person name="Eastwood N."/>
            <person name="Colbourne J.K."/>
            <person name="Zhou J."/>
            <person name="Mallon E."/>
            <person name="Orsini L."/>
        </authorList>
    </citation>
    <scope>NUCLEOTIDE SEQUENCE [LARGE SCALE GENOMIC DNA]</scope>
    <source>
        <strain evidence="1">LRV0_1</strain>
    </source>
</reference>
<keyword evidence="2" id="KW-1185">Reference proteome</keyword>
<sequence>MEYAFFHNFRNDDELLLKGFTGPLVLDENIYCYGALVGQATVAYIEKSFEESTTNEAFACSTVY</sequence>
<organism evidence="1 2">
    <name type="scientific">Daphnia magna</name>
    <dbReference type="NCBI Taxonomy" id="35525"/>
    <lineage>
        <taxon>Eukaryota</taxon>
        <taxon>Metazoa</taxon>
        <taxon>Ecdysozoa</taxon>
        <taxon>Arthropoda</taxon>
        <taxon>Crustacea</taxon>
        <taxon>Branchiopoda</taxon>
        <taxon>Diplostraca</taxon>
        <taxon>Cladocera</taxon>
        <taxon>Anomopoda</taxon>
        <taxon>Daphniidae</taxon>
        <taxon>Daphnia</taxon>
    </lineage>
</organism>
<evidence type="ECO:0000313" key="2">
    <source>
        <dbReference type="Proteomes" id="UP001234178"/>
    </source>
</evidence>
<evidence type="ECO:0000313" key="1">
    <source>
        <dbReference type="EMBL" id="KAK4028384.1"/>
    </source>
</evidence>